<evidence type="ECO:0000313" key="2">
    <source>
        <dbReference type="Proteomes" id="UP001228049"/>
    </source>
</evidence>
<organism evidence="1 2">
    <name type="scientific">Dissostichus eleginoides</name>
    <name type="common">Patagonian toothfish</name>
    <name type="synonym">Dissostichus amissus</name>
    <dbReference type="NCBI Taxonomy" id="100907"/>
    <lineage>
        <taxon>Eukaryota</taxon>
        <taxon>Metazoa</taxon>
        <taxon>Chordata</taxon>
        <taxon>Craniata</taxon>
        <taxon>Vertebrata</taxon>
        <taxon>Euteleostomi</taxon>
        <taxon>Actinopterygii</taxon>
        <taxon>Neopterygii</taxon>
        <taxon>Teleostei</taxon>
        <taxon>Neoteleostei</taxon>
        <taxon>Acanthomorphata</taxon>
        <taxon>Eupercaria</taxon>
        <taxon>Perciformes</taxon>
        <taxon>Notothenioidei</taxon>
        <taxon>Nototheniidae</taxon>
        <taxon>Dissostichus</taxon>
    </lineage>
</organism>
<keyword evidence="2" id="KW-1185">Reference proteome</keyword>
<proteinExistence type="predicted"/>
<dbReference type="Proteomes" id="UP001228049">
    <property type="component" value="Unassembled WGS sequence"/>
</dbReference>
<gene>
    <name evidence="1" type="ORF">KUDE01_016542</name>
</gene>
<dbReference type="EMBL" id="JASDAP010000009">
    <property type="protein sequence ID" value="KAK1897002.1"/>
    <property type="molecule type" value="Genomic_DNA"/>
</dbReference>
<feature type="non-terminal residue" evidence="1">
    <location>
        <position position="1"/>
    </location>
</feature>
<sequence length="104" mass="11320">ASSDSGRAPGNSEVSMIEFDKFAVSWERGICFKYSRVEKAAADDWESSSSHRLLGGSGRLSYRNGAIDRPEAWAFPAQRLLTALTALLGGACQQLLLSINQQLQ</sequence>
<dbReference type="AlphaFoldDB" id="A0AAD9C9Q4"/>
<name>A0AAD9C9Q4_DISEL</name>
<evidence type="ECO:0000313" key="1">
    <source>
        <dbReference type="EMBL" id="KAK1897002.1"/>
    </source>
</evidence>
<accession>A0AAD9C9Q4</accession>
<reference evidence="1" key="1">
    <citation type="submission" date="2023-04" db="EMBL/GenBank/DDBJ databases">
        <title>Chromosome-level genome of Chaenocephalus aceratus.</title>
        <authorList>
            <person name="Park H."/>
        </authorList>
    </citation>
    <scope>NUCLEOTIDE SEQUENCE</scope>
    <source>
        <strain evidence="1">DE</strain>
        <tissue evidence="1">Muscle</tissue>
    </source>
</reference>
<comment type="caution">
    <text evidence="1">The sequence shown here is derived from an EMBL/GenBank/DDBJ whole genome shotgun (WGS) entry which is preliminary data.</text>
</comment>
<feature type="non-terminal residue" evidence="1">
    <location>
        <position position="104"/>
    </location>
</feature>
<protein>
    <submittedName>
        <fullName evidence="1">UHRF1-binding protein 1</fullName>
    </submittedName>
</protein>